<protein>
    <recommendedName>
        <fullName evidence="7 10">Peroxisomal membrane protein PEX14</fullName>
    </recommendedName>
    <alternativeName>
        <fullName evidence="8 10">Peroxin-14</fullName>
    </alternativeName>
</protein>
<dbReference type="InParanoid" id="A0A1X2HJJ1"/>
<dbReference type="Gene3D" id="1.10.10.10">
    <property type="entry name" value="Winged helix-like DNA-binding domain superfamily/Winged helix DNA-binding domain"/>
    <property type="match status" value="1"/>
</dbReference>
<reference evidence="14 15" key="1">
    <citation type="submission" date="2016-07" db="EMBL/GenBank/DDBJ databases">
        <title>Pervasive Adenine N6-methylation of Active Genes in Fungi.</title>
        <authorList>
            <consortium name="DOE Joint Genome Institute"/>
            <person name="Mondo S.J."/>
            <person name="Dannebaum R.O."/>
            <person name="Kuo R.C."/>
            <person name="Labutti K."/>
            <person name="Haridas S."/>
            <person name="Kuo A."/>
            <person name="Salamov A."/>
            <person name="Ahrendt S.R."/>
            <person name="Lipzen A."/>
            <person name="Sullivan W."/>
            <person name="Andreopoulos W.B."/>
            <person name="Clum A."/>
            <person name="Lindquist E."/>
            <person name="Daum C."/>
            <person name="Ramamoorthy G.K."/>
            <person name="Gryganskyi A."/>
            <person name="Culley D."/>
            <person name="Magnuson J.K."/>
            <person name="James T.Y."/>
            <person name="O'Malley M.A."/>
            <person name="Stajich J.E."/>
            <person name="Spatafora J.W."/>
            <person name="Visel A."/>
            <person name="Grigoriev I.V."/>
        </authorList>
    </citation>
    <scope>NUCLEOTIDE SEQUENCE [LARGE SCALE GENOMIC DNA]</scope>
    <source>
        <strain evidence="14 15">NRRL 2496</strain>
    </source>
</reference>
<dbReference type="Pfam" id="PF04695">
    <property type="entry name" value="Pex14_N"/>
    <property type="match status" value="1"/>
</dbReference>
<keyword evidence="12" id="KW-1133">Transmembrane helix</keyword>
<sequence>MAQDDEPAPSPPPTATATAHTTPPVSPPAASSEKASTPSTTSSDAAPLRPDLVQSAVSFLSSPSVQSADTAKKVAFLKKKGLNQAEIEEAFKKTGQTTMAASSNTAPLSPPSQSSATTSSSSAPASSHAPPAPLIPTRMAAPPAPPQIIYRPVPPPPKMPASSVLALAILLGMGTVGVTSCLVHIVKRVFMPVFASYAQFRQERYGLQRDVLDKINKLLQGKSNEEGAAQAEMEPEDKQARHEQEEAEDSSAAATLLDIEEKQQGLVDRLIRVHSQARDREQELRSKRATSLPALSGSLTNWKRSVEALEAESMNEMFEKEDHKMAKLVQTEIRSLKGALLNRRVYT</sequence>
<evidence type="ECO:0000256" key="2">
    <source>
        <dbReference type="ARBA" id="ARBA00022448"/>
    </source>
</evidence>
<feature type="transmembrane region" description="Helical" evidence="12">
    <location>
        <begin position="164"/>
        <end position="186"/>
    </location>
</feature>
<evidence type="ECO:0000256" key="7">
    <source>
        <dbReference type="ARBA" id="ARBA00029502"/>
    </source>
</evidence>
<dbReference type="InterPro" id="IPR036388">
    <property type="entry name" value="WH-like_DNA-bd_sf"/>
</dbReference>
<keyword evidence="2 10" id="KW-0813">Transport</keyword>
<evidence type="ECO:0000256" key="3">
    <source>
        <dbReference type="ARBA" id="ARBA00022927"/>
    </source>
</evidence>
<keyword evidence="3 10" id="KW-0653">Protein transport</keyword>
<dbReference type="InterPro" id="IPR006785">
    <property type="entry name" value="Pex14_N"/>
</dbReference>
<evidence type="ECO:0000259" key="13">
    <source>
        <dbReference type="Pfam" id="PF04695"/>
    </source>
</evidence>
<evidence type="ECO:0000256" key="10">
    <source>
        <dbReference type="RuleBase" id="RU367032"/>
    </source>
</evidence>
<dbReference type="GO" id="GO:1990429">
    <property type="term" value="C:peroxisomal importomer complex"/>
    <property type="evidence" value="ECO:0007669"/>
    <property type="project" value="TreeGrafter"/>
</dbReference>
<evidence type="ECO:0000256" key="5">
    <source>
        <dbReference type="ARBA" id="ARBA00023136"/>
    </source>
</evidence>
<comment type="subcellular location">
    <subcellularLocation>
        <location evidence="9 10">Peroxisome membrane</location>
    </subcellularLocation>
</comment>
<comment type="similarity">
    <text evidence="1 10">Belongs to the peroxin-14 family.</text>
</comment>
<dbReference type="PANTHER" id="PTHR23058">
    <property type="entry name" value="PEROXISOMAL MEMBRANE PROTEIN PEX14"/>
    <property type="match status" value="1"/>
</dbReference>
<comment type="caution">
    <text evidence="14">The sequence shown here is derived from an EMBL/GenBank/DDBJ whole genome shotgun (WGS) entry which is preliminary data.</text>
</comment>
<keyword evidence="6 10" id="KW-0576">Peroxisome</keyword>
<feature type="region of interest" description="Disordered" evidence="11">
    <location>
        <begin position="1"/>
        <end position="49"/>
    </location>
</feature>
<dbReference type="GO" id="GO:0005102">
    <property type="term" value="F:signaling receptor binding"/>
    <property type="evidence" value="ECO:0007669"/>
    <property type="project" value="TreeGrafter"/>
</dbReference>
<organism evidence="14 15">
    <name type="scientific">Syncephalastrum racemosum</name>
    <name type="common">Filamentous fungus</name>
    <dbReference type="NCBI Taxonomy" id="13706"/>
    <lineage>
        <taxon>Eukaryota</taxon>
        <taxon>Fungi</taxon>
        <taxon>Fungi incertae sedis</taxon>
        <taxon>Mucoromycota</taxon>
        <taxon>Mucoromycotina</taxon>
        <taxon>Mucoromycetes</taxon>
        <taxon>Mucorales</taxon>
        <taxon>Syncephalastraceae</taxon>
        <taxon>Syncephalastrum</taxon>
    </lineage>
</organism>
<dbReference type="GO" id="GO:0005778">
    <property type="term" value="C:peroxisomal membrane"/>
    <property type="evidence" value="ECO:0007669"/>
    <property type="project" value="UniProtKB-SubCell"/>
</dbReference>
<dbReference type="PANTHER" id="PTHR23058:SF0">
    <property type="entry name" value="PEROXISOMAL MEMBRANE PROTEIN PEX14"/>
    <property type="match status" value="1"/>
</dbReference>
<evidence type="ECO:0000256" key="12">
    <source>
        <dbReference type="SAM" id="Phobius"/>
    </source>
</evidence>
<gene>
    <name evidence="14" type="ORF">BCR43DRAFT_503935</name>
</gene>
<feature type="domain" description="Peroxisome membrane anchor protein Pex14p N-terminal" evidence="13">
    <location>
        <begin position="49"/>
        <end position="93"/>
    </location>
</feature>
<comment type="function">
    <text evidence="10">Component of the PEX13-PEX14 docking complex, a translocon channel that specifically mediates the import of peroxisomal cargo proteins bound to PEX5 receptor. The PEX13-PEX14 docking complex forms a large import pore which can be opened to a diameter of about 9 nm. Mechanistically, PEX5 receptor along with cargo proteins associates with the PEX14 subunit of the PEX13-PEX14 docking complex in the cytosol, leading to the insertion of the receptor into the organelle membrane with the concomitant translocation of the cargo into the peroxisome matrix.</text>
</comment>
<dbReference type="Proteomes" id="UP000242180">
    <property type="component" value="Unassembled WGS sequence"/>
</dbReference>
<evidence type="ECO:0000256" key="1">
    <source>
        <dbReference type="ARBA" id="ARBA00005443"/>
    </source>
</evidence>
<evidence type="ECO:0000313" key="15">
    <source>
        <dbReference type="Proteomes" id="UP000242180"/>
    </source>
</evidence>
<feature type="region of interest" description="Disordered" evidence="11">
    <location>
        <begin position="94"/>
        <end position="140"/>
    </location>
</feature>
<dbReference type="InterPro" id="IPR025655">
    <property type="entry name" value="PEX14"/>
</dbReference>
<evidence type="ECO:0000256" key="8">
    <source>
        <dbReference type="ARBA" id="ARBA00029691"/>
    </source>
</evidence>
<keyword evidence="4" id="KW-0811">Translocation</keyword>
<dbReference type="GO" id="GO:0016560">
    <property type="term" value="P:protein import into peroxisome matrix, docking"/>
    <property type="evidence" value="ECO:0007669"/>
    <property type="project" value="UniProtKB-UniRule"/>
</dbReference>
<evidence type="ECO:0000256" key="6">
    <source>
        <dbReference type="ARBA" id="ARBA00023140"/>
    </source>
</evidence>
<evidence type="ECO:0000313" key="14">
    <source>
        <dbReference type="EMBL" id="ORY99217.1"/>
    </source>
</evidence>
<keyword evidence="15" id="KW-1185">Reference proteome</keyword>
<evidence type="ECO:0000256" key="4">
    <source>
        <dbReference type="ARBA" id="ARBA00023010"/>
    </source>
</evidence>
<dbReference type="EMBL" id="MCGN01000003">
    <property type="protein sequence ID" value="ORY99217.1"/>
    <property type="molecule type" value="Genomic_DNA"/>
</dbReference>
<keyword evidence="12" id="KW-0812">Transmembrane</keyword>
<feature type="region of interest" description="Disordered" evidence="11">
    <location>
        <begin position="222"/>
        <end position="252"/>
    </location>
</feature>
<dbReference type="STRING" id="13706.A0A1X2HJJ1"/>
<evidence type="ECO:0000256" key="11">
    <source>
        <dbReference type="SAM" id="MobiDB-lite"/>
    </source>
</evidence>
<dbReference type="AlphaFoldDB" id="A0A1X2HJJ1"/>
<feature type="compositionally biased region" description="Low complexity" evidence="11">
    <location>
        <begin position="105"/>
        <end position="129"/>
    </location>
</feature>
<feature type="compositionally biased region" description="Polar residues" evidence="11">
    <location>
        <begin position="94"/>
        <end position="104"/>
    </location>
</feature>
<keyword evidence="5 10" id="KW-0472">Membrane</keyword>
<dbReference type="OrthoDB" id="441517at2759"/>
<dbReference type="OMA" id="YSPSHYM"/>
<proteinExistence type="inferred from homology"/>
<name>A0A1X2HJJ1_SYNRA</name>
<accession>A0A1X2HJJ1</accession>
<feature type="compositionally biased region" description="Low complexity" evidence="11">
    <location>
        <begin position="15"/>
        <end position="47"/>
    </location>
</feature>
<evidence type="ECO:0000256" key="9">
    <source>
        <dbReference type="ARBA" id="ARBA00046271"/>
    </source>
</evidence>